<evidence type="ECO:0000256" key="1">
    <source>
        <dbReference type="SAM" id="MobiDB-lite"/>
    </source>
</evidence>
<sequence>MYGSESDRHLALLPHPTECALQDISIRRERREKSSDAVNISNVPGQPKQASVCGMKRHRELLWLSGLEPARNGGTGTD</sequence>
<evidence type="ECO:0000313" key="2">
    <source>
        <dbReference type="EMBL" id="KAK7507836.1"/>
    </source>
</evidence>
<comment type="caution">
    <text evidence="2">The sequence shown here is derived from an EMBL/GenBank/DDBJ whole genome shotgun (WGS) entry which is preliminary data.</text>
</comment>
<gene>
    <name evidence="2" type="ORF">BaRGS_00000801</name>
</gene>
<feature type="region of interest" description="Disordered" evidence="1">
    <location>
        <begin position="30"/>
        <end position="52"/>
    </location>
</feature>
<dbReference type="AlphaFoldDB" id="A0ABD0M8S8"/>
<dbReference type="Proteomes" id="UP001519460">
    <property type="component" value="Unassembled WGS sequence"/>
</dbReference>
<organism evidence="2 3">
    <name type="scientific">Batillaria attramentaria</name>
    <dbReference type="NCBI Taxonomy" id="370345"/>
    <lineage>
        <taxon>Eukaryota</taxon>
        <taxon>Metazoa</taxon>
        <taxon>Spiralia</taxon>
        <taxon>Lophotrochozoa</taxon>
        <taxon>Mollusca</taxon>
        <taxon>Gastropoda</taxon>
        <taxon>Caenogastropoda</taxon>
        <taxon>Sorbeoconcha</taxon>
        <taxon>Cerithioidea</taxon>
        <taxon>Batillariidae</taxon>
        <taxon>Batillaria</taxon>
    </lineage>
</organism>
<protein>
    <submittedName>
        <fullName evidence="2">Uncharacterized protein</fullName>
    </submittedName>
</protein>
<keyword evidence="3" id="KW-1185">Reference proteome</keyword>
<dbReference type="EMBL" id="JACVVK020000003">
    <property type="protein sequence ID" value="KAK7507836.1"/>
    <property type="molecule type" value="Genomic_DNA"/>
</dbReference>
<name>A0ABD0M8S8_9CAEN</name>
<proteinExistence type="predicted"/>
<evidence type="ECO:0000313" key="3">
    <source>
        <dbReference type="Proteomes" id="UP001519460"/>
    </source>
</evidence>
<accession>A0ABD0M8S8</accession>
<reference evidence="2 3" key="1">
    <citation type="journal article" date="2023" name="Sci. Data">
        <title>Genome assembly of the Korean intertidal mud-creeper Batillaria attramentaria.</title>
        <authorList>
            <person name="Patra A.K."/>
            <person name="Ho P.T."/>
            <person name="Jun S."/>
            <person name="Lee S.J."/>
            <person name="Kim Y."/>
            <person name="Won Y.J."/>
        </authorList>
    </citation>
    <scope>NUCLEOTIDE SEQUENCE [LARGE SCALE GENOMIC DNA]</scope>
    <source>
        <strain evidence="2">Wonlab-2016</strain>
    </source>
</reference>